<dbReference type="Pfam" id="PF17919">
    <property type="entry name" value="RT_RNaseH_2"/>
    <property type="match status" value="1"/>
</dbReference>
<organism evidence="5 6">
    <name type="scientific">Austropuccinia psidii MF-1</name>
    <dbReference type="NCBI Taxonomy" id="1389203"/>
    <lineage>
        <taxon>Eukaryota</taxon>
        <taxon>Fungi</taxon>
        <taxon>Dikarya</taxon>
        <taxon>Basidiomycota</taxon>
        <taxon>Pucciniomycotina</taxon>
        <taxon>Pucciniomycetes</taxon>
        <taxon>Pucciniales</taxon>
        <taxon>Sphaerophragmiaceae</taxon>
        <taxon>Austropuccinia</taxon>
    </lineage>
</organism>
<dbReference type="PROSITE" id="PS50994">
    <property type="entry name" value="INTEGRASE"/>
    <property type="match status" value="1"/>
</dbReference>
<feature type="domain" description="Reverse transcriptase" evidence="3">
    <location>
        <begin position="1"/>
        <end position="82"/>
    </location>
</feature>
<evidence type="ECO:0008006" key="7">
    <source>
        <dbReference type="Google" id="ProtNLM"/>
    </source>
</evidence>
<dbReference type="FunFam" id="1.10.340.70:FF:000001">
    <property type="entry name" value="Retrovirus-related Pol polyprotein from transposon gypsy-like Protein"/>
    <property type="match status" value="1"/>
</dbReference>
<dbReference type="PANTHER" id="PTHR37984:SF5">
    <property type="entry name" value="PROTEIN NYNRIN-LIKE"/>
    <property type="match status" value="1"/>
</dbReference>
<dbReference type="InterPro" id="IPR036397">
    <property type="entry name" value="RNaseH_sf"/>
</dbReference>
<dbReference type="SUPFAM" id="SSF53098">
    <property type="entry name" value="Ribonuclease H-like"/>
    <property type="match status" value="1"/>
</dbReference>
<dbReference type="EMBL" id="AVOT02004954">
    <property type="protein sequence ID" value="MBW0477862.1"/>
    <property type="molecule type" value="Genomic_DNA"/>
</dbReference>
<dbReference type="PROSITE" id="PS50878">
    <property type="entry name" value="RT_POL"/>
    <property type="match status" value="1"/>
</dbReference>
<dbReference type="Proteomes" id="UP000765509">
    <property type="component" value="Unassembled WGS sequence"/>
</dbReference>
<proteinExistence type="predicted"/>
<dbReference type="InterPro" id="IPR000477">
    <property type="entry name" value="RT_dom"/>
</dbReference>
<evidence type="ECO:0000259" key="4">
    <source>
        <dbReference type="PROSITE" id="PS50994"/>
    </source>
</evidence>
<keyword evidence="1" id="KW-0694">RNA-binding</keyword>
<reference evidence="5" key="1">
    <citation type="submission" date="2021-03" db="EMBL/GenBank/DDBJ databases">
        <title>Draft genome sequence of rust myrtle Austropuccinia psidii MF-1, a brazilian biotype.</title>
        <authorList>
            <person name="Quecine M.C."/>
            <person name="Pachon D.M.R."/>
            <person name="Bonatelli M.L."/>
            <person name="Correr F.H."/>
            <person name="Franceschini L.M."/>
            <person name="Leite T.F."/>
            <person name="Margarido G.R.A."/>
            <person name="Almeida C.A."/>
            <person name="Ferrarezi J.A."/>
            <person name="Labate C.A."/>
        </authorList>
    </citation>
    <scope>NUCLEOTIDE SEQUENCE</scope>
    <source>
        <strain evidence="5">MF-1</strain>
    </source>
</reference>
<keyword evidence="6" id="KW-1185">Reference proteome</keyword>
<name>A0A9Q3C662_9BASI</name>
<comment type="caution">
    <text evidence="5">The sequence shown here is derived from an EMBL/GenBank/DDBJ whole genome shotgun (WGS) entry which is preliminary data.</text>
</comment>
<dbReference type="Gene3D" id="3.30.420.10">
    <property type="entry name" value="Ribonuclease H-like superfamily/Ribonuclease H"/>
    <property type="match status" value="1"/>
</dbReference>
<dbReference type="InterPro" id="IPR041588">
    <property type="entry name" value="Integrase_H2C2"/>
</dbReference>
<gene>
    <name evidence="5" type="ORF">O181_017577</name>
</gene>
<dbReference type="Pfam" id="PF17921">
    <property type="entry name" value="Integrase_H2C2"/>
    <property type="match status" value="1"/>
</dbReference>
<dbReference type="GO" id="GO:0003723">
    <property type="term" value="F:RNA binding"/>
    <property type="evidence" value="ECO:0007669"/>
    <property type="project" value="UniProtKB-KW"/>
</dbReference>
<sequence>MPFGLTNAPASFQNLVNDIFPDFLDIFSVVHLDDIMVFSSSEEEHVKHVASVLQRLGDNNLFSKASKCAFHALSVGYLGYVVSSDGLKMDSSKFSKSSIGLSPRTSKLFNLFLALPIFIILSKNHTTKITALTSLLKKDSTFVFNEEACSQFQILKEAFTNTPILSHFNPSLPTIVETDVSDYSLGAVPSQVNDSGKHPNAFDSRKLLPAELNHKIHDKELLGRVWALKRWRAFLLSLSNSFVVLTDHSSLQYFMSYKVLTCCQALWAEFLSEFHFTITCRPCRLATLPDALSCWDNMYPERRVDFISKNPQNFNQVIKQYGIQESRLFSIKVEIFSDLVDITQKEVWQDVYYKEILKQLARGESVTDYSLEPQVKLLLFKDRVVIPSNEEIQLNILQKHHYSPLTGHPGQEKTLKLIKRDFYWAGMNKFIKDYVSSFQQCSRNKNIHNKKFGLLKPLQIPSGPWKSLSMKFITQFPLSNNFHSILVVVDRFSKMGIFIPTFGTITALELAQIFISHFFSKHGLPVIIVSDRRPLFVS</sequence>
<evidence type="ECO:0000256" key="2">
    <source>
        <dbReference type="ARBA" id="ARBA00023268"/>
    </source>
</evidence>
<dbReference type="GO" id="GO:0005634">
    <property type="term" value="C:nucleus"/>
    <property type="evidence" value="ECO:0007669"/>
    <property type="project" value="UniProtKB-ARBA"/>
</dbReference>
<dbReference type="AlphaFoldDB" id="A0A9Q3C662"/>
<dbReference type="SUPFAM" id="SSF56672">
    <property type="entry name" value="DNA/RNA polymerases"/>
    <property type="match status" value="1"/>
</dbReference>
<accession>A0A9Q3C662</accession>
<dbReference type="InterPro" id="IPR001584">
    <property type="entry name" value="Integrase_cat-core"/>
</dbReference>
<dbReference type="InterPro" id="IPR050951">
    <property type="entry name" value="Retrovirus_Pol_polyprotein"/>
</dbReference>
<dbReference type="Gene3D" id="1.10.340.70">
    <property type="match status" value="1"/>
</dbReference>
<dbReference type="GO" id="GO:0015074">
    <property type="term" value="P:DNA integration"/>
    <property type="evidence" value="ECO:0007669"/>
    <property type="project" value="InterPro"/>
</dbReference>
<evidence type="ECO:0000313" key="5">
    <source>
        <dbReference type="EMBL" id="MBW0477862.1"/>
    </source>
</evidence>
<dbReference type="InterPro" id="IPR043502">
    <property type="entry name" value="DNA/RNA_pol_sf"/>
</dbReference>
<protein>
    <recommendedName>
        <fullName evidence="7">Reverse transcriptase domain-containing protein</fullName>
    </recommendedName>
</protein>
<dbReference type="FunFam" id="3.30.70.270:FF:000003">
    <property type="entry name" value="Transposon Ty3-G Gag-Pol polyprotein"/>
    <property type="match status" value="1"/>
</dbReference>
<dbReference type="CDD" id="cd01647">
    <property type="entry name" value="RT_LTR"/>
    <property type="match status" value="1"/>
</dbReference>
<evidence type="ECO:0000259" key="3">
    <source>
        <dbReference type="PROSITE" id="PS50878"/>
    </source>
</evidence>
<feature type="domain" description="Integrase catalytic" evidence="4">
    <location>
        <begin position="460"/>
        <end position="538"/>
    </location>
</feature>
<dbReference type="PANTHER" id="PTHR37984">
    <property type="entry name" value="PROTEIN CBG26694"/>
    <property type="match status" value="1"/>
</dbReference>
<dbReference type="GO" id="GO:0003824">
    <property type="term" value="F:catalytic activity"/>
    <property type="evidence" value="ECO:0007669"/>
    <property type="project" value="UniProtKB-KW"/>
</dbReference>
<dbReference type="CDD" id="cd09274">
    <property type="entry name" value="RNase_HI_RT_Ty3"/>
    <property type="match status" value="1"/>
</dbReference>
<evidence type="ECO:0000256" key="1">
    <source>
        <dbReference type="ARBA" id="ARBA00022884"/>
    </source>
</evidence>
<dbReference type="Gene3D" id="3.30.70.270">
    <property type="match status" value="1"/>
</dbReference>
<keyword evidence="2" id="KW-0511">Multifunctional enzyme</keyword>
<dbReference type="Pfam" id="PF00078">
    <property type="entry name" value="RVT_1"/>
    <property type="match status" value="1"/>
</dbReference>
<evidence type="ECO:0000313" key="6">
    <source>
        <dbReference type="Proteomes" id="UP000765509"/>
    </source>
</evidence>
<dbReference type="InterPro" id="IPR041577">
    <property type="entry name" value="RT_RNaseH_2"/>
</dbReference>
<dbReference type="InterPro" id="IPR043128">
    <property type="entry name" value="Rev_trsase/Diguanyl_cyclase"/>
</dbReference>
<dbReference type="InterPro" id="IPR012337">
    <property type="entry name" value="RNaseH-like_sf"/>
</dbReference>